<organism evidence="3 4">
    <name type="scientific">Collibacillus ludicampi</name>
    <dbReference type="NCBI Taxonomy" id="2771369"/>
    <lineage>
        <taxon>Bacteria</taxon>
        <taxon>Bacillati</taxon>
        <taxon>Bacillota</taxon>
        <taxon>Bacilli</taxon>
        <taxon>Bacillales</taxon>
        <taxon>Alicyclobacillaceae</taxon>
        <taxon>Collibacillus</taxon>
    </lineage>
</organism>
<dbReference type="AlphaFoldDB" id="A0AAV4LHB8"/>
<feature type="domain" description="Glycosyltransferase 2-like" evidence="2">
    <location>
        <begin position="7"/>
        <end position="167"/>
    </location>
</feature>
<dbReference type="Pfam" id="PF00535">
    <property type="entry name" value="Glycos_transf_2"/>
    <property type="match status" value="1"/>
</dbReference>
<dbReference type="Gene3D" id="3.90.550.10">
    <property type="entry name" value="Spore Coat Polysaccharide Biosynthesis Protein SpsA, Chain A"/>
    <property type="match status" value="1"/>
</dbReference>
<reference evidence="3" key="1">
    <citation type="journal article" date="2023" name="Int. J. Syst. Evol. Microbiol.">
        <title>Collibacillus ludicampi gen. nov., sp. nov., a new soil bacterium of the family Alicyclobacillaceae.</title>
        <authorList>
            <person name="Jojima T."/>
            <person name="Ioku Y."/>
            <person name="Fukuta Y."/>
            <person name="Shirasaka N."/>
            <person name="Matsumura Y."/>
            <person name="Mori M."/>
        </authorList>
    </citation>
    <scope>NUCLEOTIDE SEQUENCE</scope>
    <source>
        <strain evidence="3">TP075</strain>
    </source>
</reference>
<evidence type="ECO:0000313" key="4">
    <source>
        <dbReference type="Proteomes" id="UP001057291"/>
    </source>
</evidence>
<comment type="similarity">
    <text evidence="1">Belongs to the glycosyltransferase 2 family.</text>
</comment>
<dbReference type="PANTHER" id="PTHR22916:SF3">
    <property type="entry name" value="UDP-GLCNAC:BETAGAL BETA-1,3-N-ACETYLGLUCOSAMINYLTRANSFERASE-LIKE PROTEIN 1"/>
    <property type="match status" value="1"/>
</dbReference>
<protein>
    <submittedName>
        <fullName evidence="3">Glycosyl transferase family 2</fullName>
    </submittedName>
</protein>
<evidence type="ECO:0000259" key="2">
    <source>
        <dbReference type="Pfam" id="PF00535"/>
    </source>
</evidence>
<dbReference type="Proteomes" id="UP001057291">
    <property type="component" value="Unassembled WGS sequence"/>
</dbReference>
<dbReference type="EMBL" id="BOQE01000001">
    <property type="protein sequence ID" value="GIM47089.1"/>
    <property type="molecule type" value="Genomic_DNA"/>
</dbReference>
<gene>
    <name evidence="3" type="ORF">DNHGIG_26380</name>
</gene>
<proteinExistence type="inferred from homology"/>
<evidence type="ECO:0000313" key="3">
    <source>
        <dbReference type="EMBL" id="GIM47089.1"/>
    </source>
</evidence>
<keyword evidence="4" id="KW-1185">Reference proteome</keyword>
<dbReference type="GO" id="GO:0016758">
    <property type="term" value="F:hexosyltransferase activity"/>
    <property type="evidence" value="ECO:0007669"/>
    <property type="project" value="UniProtKB-ARBA"/>
</dbReference>
<dbReference type="PANTHER" id="PTHR22916">
    <property type="entry name" value="GLYCOSYLTRANSFERASE"/>
    <property type="match status" value="1"/>
</dbReference>
<sequence>MQMGTVSVIIPVYNHEEFIGEAIESVLVQSYPYTQIIVVNDGSTDGTKDVLETYKGRIEVIHQSNAGPSAARNNGISRATGEFICFFDSDDKFLPGKIVRQLSIFQSRPDVGLVHTGINIVHKNGDYWYTMTKPVYHTREEQIVRLLEANYIACPTVMIRRELLSQVGLFNEKYHRAEDYDMWLRLLTCCNFAAIPEPLVDYRWHGRNISAYRDFVAEQEIKEAARKRFAALGYNL</sequence>
<dbReference type="SUPFAM" id="SSF53448">
    <property type="entry name" value="Nucleotide-diphospho-sugar transferases"/>
    <property type="match status" value="1"/>
</dbReference>
<name>A0AAV4LHB8_9BACL</name>
<keyword evidence="3" id="KW-0808">Transferase</keyword>
<evidence type="ECO:0000256" key="1">
    <source>
        <dbReference type="ARBA" id="ARBA00006739"/>
    </source>
</evidence>
<comment type="caution">
    <text evidence="3">The sequence shown here is derived from an EMBL/GenBank/DDBJ whole genome shotgun (WGS) entry which is preliminary data.</text>
</comment>
<dbReference type="InterPro" id="IPR029044">
    <property type="entry name" value="Nucleotide-diphossugar_trans"/>
</dbReference>
<dbReference type="InterPro" id="IPR001173">
    <property type="entry name" value="Glyco_trans_2-like"/>
</dbReference>
<accession>A0AAV4LHB8</accession>